<dbReference type="EMBL" id="QJKC01000007">
    <property type="protein sequence ID" value="PXX48235.1"/>
    <property type="molecule type" value="Genomic_DNA"/>
</dbReference>
<dbReference type="InterPro" id="IPR032314">
    <property type="entry name" value="DUF4845"/>
</dbReference>
<evidence type="ECO:0000256" key="1">
    <source>
        <dbReference type="SAM" id="Phobius"/>
    </source>
</evidence>
<dbReference type="RefSeq" id="WP_059285026.1">
    <property type="nucleotide sequence ID" value="NZ_LNQU01000013.1"/>
</dbReference>
<dbReference type="OrthoDB" id="9133279at2"/>
<comment type="caution">
    <text evidence="2">The sequence shown here is derived from an EMBL/GenBank/DDBJ whole genome shotgun (WGS) entry which is preliminary data.</text>
</comment>
<accession>A0A318JL32</accession>
<proteinExistence type="predicted"/>
<name>A0A318JL32_9NEIS</name>
<evidence type="ECO:0000313" key="2">
    <source>
        <dbReference type="EMBL" id="PXX48235.1"/>
    </source>
</evidence>
<reference evidence="2 3" key="1">
    <citation type="submission" date="2018-05" db="EMBL/GenBank/DDBJ databases">
        <title>Genomic Encyclopedia of Type Strains, Phase IV (KMG-IV): sequencing the most valuable type-strain genomes for metagenomic binning, comparative biology and taxonomic classification.</title>
        <authorList>
            <person name="Goeker M."/>
        </authorList>
    </citation>
    <scope>NUCLEOTIDE SEQUENCE [LARGE SCALE GENOMIC DNA]</scope>
    <source>
        <strain evidence="2 3">DSM 25134</strain>
    </source>
</reference>
<keyword evidence="3" id="KW-1185">Reference proteome</keyword>
<keyword evidence="1" id="KW-0812">Transmembrane</keyword>
<gene>
    <name evidence="2" type="ORF">DFR38_10719</name>
</gene>
<keyword evidence="1" id="KW-0472">Membrane</keyword>
<sequence>MQRQRGLSVISVLFIMLILGAGFLLAGKVLPVYNEYAEVRKAVTAMSGETGKGETELRREFMNHAMVGDISSIKPENLTIITTANTVFVRAAYRREVPLFANVSLAFDFDTQAGQTPQ</sequence>
<dbReference type="Proteomes" id="UP000248395">
    <property type="component" value="Unassembled WGS sequence"/>
</dbReference>
<dbReference type="Pfam" id="PF16137">
    <property type="entry name" value="DUF4845"/>
    <property type="match status" value="1"/>
</dbReference>
<keyword evidence="1" id="KW-1133">Transmembrane helix</keyword>
<organism evidence="2 3">
    <name type="scientific">Aquitalea magnusonii</name>
    <dbReference type="NCBI Taxonomy" id="332411"/>
    <lineage>
        <taxon>Bacteria</taxon>
        <taxon>Pseudomonadati</taxon>
        <taxon>Pseudomonadota</taxon>
        <taxon>Betaproteobacteria</taxon>
        <taxon>Neisseriales</taxon>
        <taxon>Chromobacteriaceae</taxon>
        <taxon>Aquitalea</taxon>
    </lineage>
</organism>
<evidence type="ECO:0000313" key="3">
    <source>
        <dbReference type="Proteomes" id="UP000248395"/>
    </source>
</evidence>
<dbReference type="AlphaFoldDB" id="A0A318JL32"/>
<feature type="transmembrane region" description="Helical" evidence="1">
    <location>
        <begin position="7"/>
        <end position="26"/>
    </location>
</feature>
<protein>
    <submittedName>
        <fullName evidence="2">Uncharacterized protein DUF4845</fullName>
    </submittedName>
</protein>